<dbReference type="Proteomes" id="UP000805649">
    <property type="component" value="Unassembled WGS sequence"/>
</dbReference>
<protein>
    <submittedName>
        <fullName evidence="1">Imp-specific 5 -nucleotidase 1</fullName>
    </submittedName>
</protein>
<evidence type="ECO:0000313" key="2">
    <source>
        <dbReference type="Proteomes" id="UP000805649"/>
    </source>
</evidence>
<proteinExistence type="predicted"/>
<comment type="caution">
    <text evidence="1">The sequence shown here is derived from an EMBL/GenBank/DDBJ whole genome shotgun (WGS) entry which is preliminary data.</text>
</comment>
<evidence type="ECO:0000313" key="1">
    <source>
        <dbReference type="EMBL" id="KAL0937910.1"/>
    </source>
</evidence>
<accession>A0ACC3Z1E9</accession>
<name>A0ACC3Z1E9_COLTU</name>
<reference evidence="1 2" key="1">
    <citation type="journal article" date="2020" name="Phytopathology">
        <title>Genome Sequence Resources of Colletotrichum truncatum, C. plurivorum, C. musicola, and C. sojae: Four Species Pathogenic to Soybean (Glycine max).</title>
        <authorList>
            <person name="Rogerio F."/>
            <person name="Boufleur T.R."/>
            <person name="Ciampi-Guillardi M."/>
            <person name="Sukno S.A."/>
            <person name="Thon M.R."/>
            <person name="Massola Junior N.S."/>
            <person name="Baroncelli R."/>
        </authorList>
    </citation>
    <scope>NUCLEOTIDE SEQUENCE [LARGE SCALE GENOMIC DNA]</scope>
    <source>
        <strain evidence="1 2">CMES1059</strain>
    </source>
</reference>
<sequence length="506" mass="55787">MTTRYRVEYALKTHRRDQFIGKATSAALPVGLSRASAGRLDASFPTTHTQRLNYVSTSLSTKPGSLNLIRRAITFFTIHEIRVPLIKQIGSHVFIEWIKGLLAVPFVLYSQPTGVFDTQATSIARMAEEAHRRYAEILRDVEHMIDDHIARQDEANNLPSKLKMLVPSAGPFFTRLPLEAAFKHMDSKRYISSRRYVSPSFNDVRLILNSAQIMAVTTGSLQLATFDGDVTLYDDGESLEPSSPLIPRLLDLLRKDIKIGIVTAAGYTTADRYYARLHGLLDAIASSKDLTPTQKESIVIMGGEANYLFEYAPDSPHLLAPVPRSRWLTPEMAAWSDSDISALLDVAEAALLDCVKTLNLPATLLRKDRAVGIIPTDPSIRIPRESLEETVLVVQKILELSALGSPAQAAGYSPEKRVPFCAFNGGRDVFVDIGDKSWGVTVCQRWFAAKAGHPDRPIAGENTLHIGDQFLSAGSNDFKARSVGTTAWIASPGETTELLDDLNERI</sequence>
<keyword evidence="2" id="KW-1185">Reference proteome</keyword>
<dbReference type="EMBL" id="VUJX02000004">
    <property type="protein sequence ID" value="KAL0937910.1"/>
    <property type="molecule type" value="Genomic_DNA"/>
</dbReference>
<organism evidence="1 2">
    <name type="scientific">Colletotrichum truncatum</name>
    <name type="common">Anthracnose fungus</name>
    <name type="synonym">Colletotrichum capsici</name>
    <dbReference type="NCBI Taxonomy" id="5467"/>
    <lineage>
        <taxon>Eukaryota</taxon>
        <taxon>Fungi</taxon>
        <taxon>Dikarya</taxon>
        <taxon>Ascomycota</taxon>
        <taxon>Pezizomycotina</taxon>
        <taxon>Sordariomycetes</taxon>
        <taxon>Hypocreomycetidae</taxon>
        <taxon>Glomerellales</taxon>
        <taxon>Glomerellaceae</taxon>
        <taxon>Colletotrichum</taxon>
        <taxon>Colletotrichum truncatum species complex</taxon>
    </lineage>
</organism>
<gene>
    <name evidence="1" type="ORF">CTRU02_207641</name>
</gene>